<evidence type="ECO:0000313" key="4">
    <source>
        <dbReference type="EMBL" id="TNY18648.1"/>
    </source>
</evidence>
<accession>A0A5C5FP62</accession>
<feature type="compositionally biased region" description="Basic and acidic residues" evidence="2">
    <location>
        <begin position="470"/>
        <end position="480"/>
    </location>
</feature>
<feature type="domain" description="C3H1-type" evidence="3">
    <location>
        <begin position="324"/>
        <end position="349"/>
    </location>
</feature>
<keyword evidence="1" id="KW-0479">Metal-binding</keyword>
<feature type="region of interest" description="Disordered" evidence="2">
    <location>
        <begin position="402"/>
        <end position="587"/>
    </location>
</feature>
<evidence type="ECO:0000259" key="3">
    <source>
        <dbReference type="PROSITE" id="PS50103"/>
    </source>
</evidence>
<feature type="zinc finger region" description="C3H1-type" evidence="1">
    <location>
        <begin position="324"/>
        <end position="349"/>
    </location>
</feature>
<feature type="compositionally biased region" description="Acidic residues" evidence="2">
    <location>
        <begin position="496"/>
        <end position="529"/>
    </location>
</feature>
<feature type="region of interest" description="Disordered" evidence="2">
    <location>
        <begin position="16"/>
        <end position="142"/>
    </location>
</feature>
<sequence>MSDDAQVLAEIARLSSAIQQRKASGPTPPPYRGSSRGRGRGRGRGAPTVIHRNATWVAPGLPGASTSTPASTSAAPSEPATRTVTPVGGFRNQTLVLNKPAGTGDSAPPSAPSSAAPSRRTSPAPAADAPPRPATPPPPREVVIDGVVFVADQRGNKLVRKPDADPATVASASPSSPSVSTPKRTSHLGTTYVRTKAGNLVSLAFARRRKELADARREKNDEMLAKGERLDKLVGVVRGVQAARTGARGGRGRGRGRGGFSSARPAKPKSDKLCRFFQRTGQCSRAHTCPYVHDSSKIAICPLFLRSSCPRPASSCPLSHSPNAHRSPHCAHFPACTRGSSCPYAHVRVAADAAPCRDFVELGWCEAGDACGKRHVRECWRFAETGRCDVKGCREPHVLRRVHGAEEEDDEDEDEAPTAGGEEVEIEWEEDEDGEEEDTGEMRGKKRAARGDAPEREGISGAAGRRLKKLRVEQRERADGGFDVQEDFVELMVPLSDDEGGVEDEEDEEGMSVDSDDLEKEVVDEEEEVVTAPAAKPDDPPAAPPPTRKPTATAAAASTAAEDELDYGENGDTDAEDDADVEQLLRR</sequence>
<feature type="zinc finger region" description="C3H1-type" evidence="1">
    <location>
        <begin position="268"/>
        <end position="296"/>
    </location>
</feature>
<dbReference type="GO" id="GO:0005634">
    <property type="term" value="C:nucleus"/>
    <property type="evidence" value="ECO:0007669"/>
    <property type="project" value="TreeGrafter"/>
</dbReference>
<dbReference type="AlphaFoldDB" id="A0A5C5FP62"/>
<dbReference type="SMART" id="SM00356">
    <property type="entry name" value="ZnF_C3H1"/>
    <property type="match status" value="4"/>
</dbReference>
<keyword evidence="5" id="KW-1185">Reference proteome</keyword>
<dbReference type="PROSITE" id="PS50103">
    <property type="entry name" value="ZF_C3H1"/>
    <property type="match status" value="4"/>
</dbReference>
<feature type="domain" description="C3H1-type" evidence="3">
    <location>
        <begin position="350"/>
        <end position="378"/>
    </location>
</feature>
<dbReference type="STRING" id="5288.A0A5C5FP62"/>
<feature type="compositionally biased region" description="Low complexity" evidence="2">
    <location>
        <begin position="64"/>
        <end position="83"/>
    </location>
</feature>
<proteinExistence type="predicted"/>
<feature type="domain" description="C3H1-type" evidence="3">
    <location>
        <begin position="300"/>
        <end position="323"/>
    </location>
</feature>
<dbReference type="PANTHER" id="PTHR46156">
    <property type="entry name" value="CCCH ZINGC FINGER"/>
    <property type="match status" value="1"/>
</dbReference>
<feature type="region of interest" description="Disordered" evidence="2">
    <location>
        <begin position="245"/>
        <end position="267"/>
    </location>
</feature>
<evidence type="ECO:0000256" key="1">
    <source>
        <dbReference type="PROSITE-ProRule" id="PRU00723"/>
    </source>
</evidence>
<feature type="compositionally biased region" description="Low complexity" evidence="2">
    <location>
        <begin position="549"/>
        <end position="560"/>
    </location>
</feature>
<feature type="compositionally biased region" description="Acidic residues" evidence="2">
    <location>
        <begin position="561"/>
        <end position="581"/>
    </location>
</feature>
<dbReference type="Pfam" id="PF00642">
    <property type="entry name" value="zf-CCCH"/>
    <property type="match status" value="1"/>
</dbReference>
<dbReference type="Gene3D" id="4.10.1000.10">
    <property type="entry name" value="Zinc finger, CCCH-type"/>
    <property type="match status" value="2"/>
</dbReference>
<feature type="region of interest" description="Disordered" evidence="2">
    <location>
        <begin position="155"/>
        <end position="189"/>
    </location>
</feature>
<evidence type="ECO:0000256" key="2">
    <source>
        <dbReference type="SAM" id="MobiDB-lite"/>
    </source>
</evidence>
<organism evidence="4 5">
    <name type="scientific">Rhodotorula diobovata</name>
    <dbReference type="NCBI Taxonomy" id="5288"/>
    <lineage>
        <taxon>Eukaryota</taxon>
        <taxon>Fungi</taxon>
        <taxon>Dikarya</taxon>
        <taxon>Basidiomycota</taxon>
        <taxon>Pucciniomycotina</taxon>
        <taxon>Microbotryomycetes</taxon>
        <taxon>Sporidiobolales</taxon>
        <taxon>Sporidiobolaceae</taxon>
        <taxon>Rhodotorula</taxon>
    </lineage>
</organism>
<comment type="caution">
    <text evidence="4">The sequence shown here is derived from an EMBL/GenBank/DDBJ whole genome shotgun (WGS) entry which is preliminary data.</text>
</comment>
<feature type="compositionally biased region" description="Pro residues" evidence="2">
    <location>
        <begin position="128"/>
        <end position="140"/>
    </location>
</feature>
<feature type="compositionally biased region" description="Acidic residues" evidence="2">
    <location>
        <begin position="406"/>
        <end position="439"/>
    </location>
</feature>
<dbReference type="PANTHER" id="PTHR46156:SF1">
    <property type="entry name" value="ZINC FINGER CCCH DOMAIN-CONTAINING PROTEIN 3"/>
    <property type="match status" value="1"/>
</dbReference>
<feature type="compositionally biased region" description="Basic and acidic residues" evidence="2">
    <location>
        <begin position="449"/>
        <end position="458"/>
    </location>
</feature>
<feature type="domain" description="C3H1-type" evidence="3">
    <location>
        <begin position="268"/>
        <end position="296"/>
    </location>
</feature>
<feature type="compositionally biased region" description="Low complexity" evidence="2">
    <location>
        <begin position="100"/>
        <end position="127"/>
    </location>
</feature>
<dbReference type="GO" id="GO:0008270">
    <property type="term" value="F:zinc ion binding"/>
    <property type="evidence" value="ECO:0007669"/>
    <property type="project" value="UniProtKB-KW"/>
</dbReference>
<keyword evidence="1" id="KW-0863">Zinc-finger</keyword>
<feature type="zinc finger region" description="C3H1-type" evidence="1">
    <location>
        <begin position="350"/>
        <end position="378"/>
    </location>
</feature>
<evidence type="ECO:0000313" key="5">
    <source>
        <dbReference type="Proteomes" id="UP000311382"/>
    </source>
</evidence>
<name>A0A5C5FP62_9BASI</name>
<dbReference type="OrthoDB" id="410307at2759"/>
<reference evidence="4 5" key="1">
    <citation type="submission" date="2019-03" db="EMBL/GenBank/DDBJ databases">
        <title>Rhodosporidium diobovatum UCD-FST 08-225 genome sequencing, assembly, and annotation.</title>
        <authorList>
            <person name="Fakankun I.U."/>
            <person name="Fristensky B."/>
            <person name="Levin D.B."/>
        </authorList>
    </citation>
    <scope>NUCLEOTIDE SEQUENCE [LARGE SCALE GENOMIC DNA]</scope>
    <source>
        <strain evidence="4 5">UCD-FST 08-225</strain>
    </source>
</reference>
<feature type="compositionally biased region" description="Low complexity" evidence="2">
    <location>
        <begin position="165"/>
        <end position="182"/>
    </location>
</feature>
<feature type="zinc finger region" description="C3H1-type" evidence="1">
    <location>
        <begin position="300"/>
        <end position="323"/>
    </location>
</feature>
<protein>
    <recommendedName>
        <fullName evidence="3">C3H1-type domain-containing protein</fullName>
    </recommendedName>
</protein>
<keyword evidence="1" id="KW-0862">Zinc</keyword>
<dbReference type="Proteomes" id="UP000311382">
    <property type="component" value="Unassembled WGS sequence"/>
</dbReference>
<gene>
    <name evidence="4" type="ORF">DMC30DRAFT_418640</name>
</gene>
<dbReference type="InterPro" id="IPR000571">
    <property type="entry name" value="Znf_CCCH"/>
</dbReference>
<dbReference type="EMBL" id="SOZI01000128">
    <property type="protein sequence ID" value="TNY18648.1"/>
    <property type="molecule type" value="Genomic_DNA"/>
</dbReference>